<evidence type="ECO:0000256" key="1">
    <source>
        <dbReference type="ARBA" id="ARBA00022527"/>
    </source>
</evidence>
<dbReference type="Pfam" id="PF13581">
    <property type="entry name" value="HATPase_c_2"/>
    <property type="match status" value="1"/>
</dbReference>
<keyword evidence="1" id="KW-0723">Serine/threonine-protein kinase</keyword>
<keyword evidence="4" id="KW-1185">Reference proteome</keyword>
<keyword evidence="1" id="KW-0808">Transferase</keyword>
<dbReference type="EMBL" id="BAAARW010000002">
    <property type="protein sequence ID" value="GAA2401519.1"/>
    <property type="molecule type" value="Genomic_DNA"/>
</dbReference>
<dbReference type="InterPro" id="IPR003594">
    <property type="entry name" value="HATPase_dom"/>
</dbReference>
<dbReference type="Gene3D" id="3.30.565.10">
    <property type="entry name" value="Histidine kinase-like ATPase, C-terminal domain"/>
    <property type="match status" value="1"/>
</dbReference>
<name>A0ABP5VEX7_9ACTN</name>
<comment type="caution">
    <text evidence="3">The sequence shown here is derived from an EMBL/GenBank/DDBJ whole genome shotgun (WGS) entry which is preliminary data.</text>
</comment>
<proteinExistence type="predicted"/>
<protein>
    <recommendedName>
        <fullName evidence="2">Histidine kinase/HSP90-like ATPase domain-containing protein</fullName>
    </recommendedName>
</protein>
<reference evidence="4" key="1">
    <citation type="journal article" date="2019" name="Int. J. Syst. Evol. Microbiol.">
        <title>The Global Catalogue of Microorganisms (GCM) 10K type strain sequencing project: providing services to taxonomists for standard genome sequencing and annotation.</title>
        <authorList>
            <consortium name="The Broad Institute Genomics Platform"/>
            <consortium name="The Broad Institute Genome Sequencing Center for Infectious Disease"/>
            <person name="Wu L."/>
            <person name="Ma J."/>
        </authorList>
    </citation>
    <scope>NUCLEOTIDE SEQUENCE [LARGE SCALE GENOMIC DNA]</scope>
    <source>
        <strain evidence="4">JCM 3325</strain>
    </source>
</reference>
<sequence length="272" mass="29178">MTEAEPGFPPARTLDRGGCAAMRLPPDESIARVARAGTAATLSGFGPGLPPGTIDDAVLLVSELATNALRHGLPRAPDGDPSPAHPIELWIYAREAGRDRQHSELVVKVFDGTPHWPAPAPAAPDTMGTLLEHGRGLVVVDALSEGRWGHHLSRSRLSDPAVPGKATWFGLPIPPLHRTVHTGAAHAAEDLHALLARRGLRRLIRRNERGVSVLSVKENLTVWCEAGSFQWRVPGGGSTRLARSDITEACEQIVQLHETLTYERAAGLDRTG</sequence>
<dbReference type="InterPro" id="IPR036890">
    <property type="entry name" value="HATPase_C_sf"/>
</dbReference>
<dbReference type="PANTHER" id="PTHR35526:SF3">
    <property type="entry name" value="ANTI-SIGMA-F FACTOR RSBW"/>
    <property type="match status" value="1"/>
</dbReference>
<gene>
    <name evidence="3" type="ORF">GCM10010191_06000</name>
</gene>
<keyword evidence="1" id="KW-0418">Kinase</keyword>
<dbReference type="Proteomes" id="UP001501231">
    <property type="component" value="Unassembled WGS sequence"/>
</dbReference>
<dbReference type="InterPro" id="IPR050267">
    <property type="entry name" value="Anti-sigma-factor_SerPK"/>
</dbReference>
<feature type="domain" description="Histidine kinase/HSP90-like ATPase" evidence="2">
    <location>
        <begin position="33"/>
        <end position="144"/>
    </location>
</feature>
<dbReference type="PANTHER" id="PTHR35526">
    <property type="entry name" value="ANTI-SIGMA-F FACTOR RSBW-RELATED"/>
    <property type="match status" value="1"/>
</dbReference>
<evidence type="ECO:0000313" key="3">
    <source>
        <dbReference type="EMBL" id="GAA2401519.1"/>
    </source>
</evidence>
<dbReference type="CDD" id="cd16936">
    <property type="entry name" value="HATPase_RsbW-like"/>
    <property type="match status" value="1"/>
</dbReference>
<evidence type="ECO:0000313" key="4">
    <source>
        <dbReference type="Proteomes" id="UP001501231"/>
    </source>
</evidence>
<organism evidence="3 4">
    <name type="scientific">Actinomadura vinacea</name>
    <dbReference type="NCBI Taxonomy" id="115336"/>
    <lineage>
        <taxon>Bacteria</taxon>
        <taxon>Bacillati</taxon>
        <taxon>Actinomycetota</taxon>
        <taxon>Actinomycetes</taxon>
        <taxon>Streptosporangiales</taxon>
        <taxon>Thermomonosporaceae</taxon>
        <taxon>Actinomadura</taxon>
    </lineage>
</organism>
<evidence type="ECO:0000259" key="2">
    <source>
        <dbReference type="Pfam" id="PF13581"/>
    </source>
</evidence>
<dbReference type="RefSeq" id="WP_344586782.1">
    <property type="nucleotide sequence ID" value="NZ_BAAARW010000002.1"/>
</dbReference>
<accession>A0ABP5VEX7</accession>